<dbReference type="Gene3D" id="3.30.1780.10">
    <property type="entry name" value="ornithine cyclodeaminase, domain 1"/>
    <property type="match status" value="1"/>
</dbReference>
<dbReference type="SUPFAM" id="SSF51735">
    <property type="entry name" value="NAD(P)-binding Rossmann-fold domains"/>
    <property type="match status" value="1"/>
</dbReference>
<dbReference type="PANTHER" id="PTHR13812">
    <property type="entry name" value="KETIMINE REDUCTASE MU-CRYSTALLIN"/>
    <property type="match status" value="1"/>
</dbReference>
<organism evidence="1 2">
    <name type="scientific">Actinoplanes couchii</name>
    <dbReference type="NCBI Taxonomy" id="403638"/>
    <lineage>
        <taxon>Bacteria</taxon>
        <taxon>Bacillati</taxon>
        <taxon>Actinomycetota</taxon>
        <taxon>Actinomycetes</taxon>
        <taxon>Micromonosporales</taxon>
        <taxon>Micromonosporaceae</taxon>
        <taxon>Actinoplanes</taxon>
    </lineage>
</organism>
<dbReference type="PANTHER" id="PTHR13812:SF19">
    <property type="entry name" value="KETIMINE REDUCTASE MU-CRYSTALLIN"/>
    <property type="match status" value="1"/>
</dbReference>
<protein>
    <submittedName>
        <fullName evidence="1">Ornithine cyclodeaminase</fullName>
    </submittedName>
</protein>
<sequence length="319" mass="33569">MLVLSAADVRALLTPEVCRDLMREALVAVAEERTFLPLRTVIRPPGLAGALALMSAHLTGPDPAFGMKSVCVFPGNPLLGKDGHQGIVTLFDPETGEPLAAVNASAVTEIRTAAVSALATSVLARPESRVLTIFGTGVQARAHLNALTGPGSGFGFDEVRVVGRTFDAAFRFDERARPFNDPAEAVSGADVIVTATTAPDPILMADWVAPGTHVNAVGSSIPTTAELEPALLARSVLVADRRESLFHESGDFLRAAPLIDRSHVHGELGDILTARLPGRSTPDEITVFKSLGLAIEDLLVARHLFTTAVAAGRGQHVEF</sequence>
<gene>
    <name evidence="1" type="ORF">Aco03nite_095250</name>
</gene>
<name>A0ABQ3XRH8_9ACTN</name>
<dbReference type="EMBL" id="BOMG01000119">
    <property type="protein sequence ID" value="GID61121.1"/>
    <property type="molecule type" value="Genomic_DNA"/>
</dbReference>
<dbReference type="RefSeq" id="WP_203808789.1">
    <property type="nucleotide sequence ID" value="NZ_BAAAQE010000055.1"/>
</dbReference>
<dbReference type="PIRSF" id="PIRSF001439">
    <property type="entry name" value="CryM"/>
    <property type="match status" value="1"/>
</dbReference>
<dbReference type="Gene3D" id="3.40.50.720">
    <property type="entry name" value="NAD(P)-binding Rossmann-like Domain"/>
    <property type="match status" value="1"/>
</dbReference>
<accession>A0ABQ3XRH8</accession>
<evidence type="ECO:0000313" key="2">
    <source>
        <dbReference type="Proteomes" id="UP000612282"/>
    </source>
</evidence>
<dbReference type="InterPro" id="IPR036291">
    <property type="entry name" value="NAD(P)-bd_dom_sf"/>
</dbReference>
<evidence type="ECO:0000313" key="1">
    <source>
        <dbReference type="EMBL" id="GID61121.1"/>
    </source>
</evidence>
<keyword evidence="2" id="KW-1185">Reference proteome</keyword>
<dbReference type="InterPro" id="IPR003462">
    <property type="entry name" value="ODC_Mu_crystall"/>
</dbReference>
<comment type="caution">
    <text evidence="1">The sequence shown here is derived from an EMBL/GenBank/DDBJ whole genome shotgun (WGS) entry which is preliminary data.</text>
</comment>
<dbReference type="Pfam" id="PF02423">
    <property type="entry name" value="OCD_Mu_crystall"/>
    <property type="match status" value="1"/>
</dbReference>
<reference evidence="1 2" key="1">
    <citation type="submission" date="2021-01" db="EMBL/GenBank/DDBJ databases">
        <title>Whole genome shotgun sequence of Actinoplanes couchii NBRC 106145.</title>
        <authorList>
            <person name="Komaki H."/>
            <person name="Tamura T."/>
        </authorList>
    </citation>
    <scope>NUCLEOTIDE SEQUENCE [LARGE SCALE GENOMIC DNA]</scope>
    <source>
        <strain evidence="1 2">NBRC 106145</strain>
    </source>
</reference>
<dbReference type="Proteomes" id="UP000612282">
    <property type="component" value="Unassembled WGS sequence"/>
</dbReference>
<dbReference type="InterPro" id="IPR023401">
    <property type="entry name" value="ODC_N"/>
</dbReference>
<proteinExistence type="predicted"/>